<keyword evidence="3" id="KW-0731">Sigma factor</keyword>
<dbReference type="NCBIfam" id="TIGR02937">
    <property type="entry name" value="sigma70-ECF"/>
    <property type="match status" value="1"/>
</dbReference>
<dbReference type="Pfam" id="PF08281">
    <property type="entry name" value="Sigma70_r4_2"/>
    <property type="match status" value="1"/>
</dbReference>
<dbReference type="STRING" id="536979.SAMN04488055_5725"/>
<dbReference type="Gene3D" id="1.10.10.10">
    <property type="entry name" value="Winged helix-like DNA-binding domain superfamily/Winged helix DNA-binding domain"/>
    <property type="match status" value="1"/>
</dbReference>
<dbReference type="InterPro" id="IPR014327">
    <property type="entry name" value="RNA_pol_sigma70_bacteroid"/>
</dbReference>
<dbReference type="Proteomes" id="UP000185003">
    <property type="component" value="Unassembled WGS sequence"/>
</dbReference>
<evidence type="ECO:0000259" key="6">
    <source>
        <dbReference type="Pfam" id="PF08281"/>
    </source>
</evidence>
<dbReference type="InterPro" id="IPR014284">
    <property type="entry name" value="RNA_pol_sigma-70_dom"/>
</dbReference>
<reference evidence="8" key="1">
    <citation type="submission" date="2016-11" db="EMBL/GenBank/DDBJ databases">
        <authorList>
            <person name="Varghese N."/>
            <person name="Submissions S."/>
        </authorList>
    </citation>
    <scope>NUCLEOTIDE SEQUENCE [LARGE SCALE GENOMIC DNA]</scope>
    <source>
        <strain evidence="8">DSM 24787</strain>
    </source>
</reference>
<dbReference type="SUPFAM" id="SSF88946">
    <property type="entry name" value="Sigma2 domain of RNA polymerase sigma factors"/>
    <property type="match status" value="1"/>
</dbReference>
<dbReference type="InterPro" id="IPR013324">
    <property type="entry name" value="RNA_pol_sigma_r3/r4-like"/>
</dbReference>
<dbReference type="Gene3D" id="1.10.1740.10">
    <property type="match status" value="1"/>
</dbReference>
<evidence type="ECO:0000256" key="3">
    <source>
        <dbReference type="ARBA" id="ARBA00023082"/>
    </source>
</evidence>
<proteinExistence type="inferred from homology"/>
<gene>
    <name evidence="7" type="ORF">SAMN04488055_5725</name>
</gene>
<evidence type="ECO:0000256" key="2">
    <source>
        <dbReference type="ARBA" id="ARBA00023015"/>
    </source>
</evidence>
<evidence type="ECO:0000313" key="8">
    <source>
        <dbReference type="Proteomes" id="UP000185003"/>
    </source>
</evidence>
<dbReference type="InterPro" id="IPR039425">
    <property type="entry name" value="RNA_pol_sigma-70-like"/>
</dbReference>
<accession>A0A1N6KEX0</accession>
<dbReference type="InterPro" id="IPR013249">
    <property type="entry name" value="RNA_pol_sigma70_r4_t2"/>
</dbReference>
<keyword evidence="8" id="KW-1185">Reference proteome</keyword>
<dbReference type="SUPFAM" id="SSF88659">
    <property type="entry name" value="Sigma3 and sigma4 domains of RNA polymerase sigma factors"/>
    <property type="match status" value="1"/>
</dbReference>
<protein>
    <submittedName>
        <fullName evidence="7">RNA polymerase sigma-70 factor, ECF subfamily</fullName>
    </submittedName>
</protein>
<keyword evidence="2" id="KW-0805">Transcription regulation</keyword>
<dbReference type="Pfam" id="PF04542">
    <property type="entry name" value="Sigma70_r2"/>
    <property type="match status" value="1"/>
</dbReference>
<name>A0A1N6KEX0_9BACT</name>
<dbReference type="GO" id="GO:0006352">
    <property type="term" value="P:DNA-templated transcription initiation"/>
    <property type="evidence" value="ECO:0007669"/>
    <property type="project" value="InterPro"/>
</dbReference>
<evidence type="ECO:0000256" key="1">
    <source>
        <dbReference type="ARBA" id="ARBA00010641"/>
    </source>
</evidence>
<dbReference type="NCBIfam" id="TIGR02985">
    <property type="entry name" value="Sig70_bacteroi1"/>
    <property type="match status" value="1"/>
</dbReference>
<dbReference type="OrthoDB" id="659577at2"/>
<dbReference type="PANTHER" id="PTHR43133:SF46">
    <property type="entry name" value="RNA POLYMERASE SIGMA-70 FACTOR ECF SUBFAMILY"/>
    <property type="match status" value="1"/>
</dbReference>
<dbReference type="InterPro" id="IPR000792">
    <property type="entry name" value="Tscrpt_reg_LuxR_C"/>
</dbReference>
<feature type="domain" description="RNA polymerase sigma factor 70 region 4 type 2" evidence="6">
    <location>
        <begin position="124"/>
        <end position="173"/>
    </location>
</feature>
<dbReference type="PRINTS" id="PR00038">
    <property type="entry name" value="HTHLUXR"/>
</dbReference>
<dbReference type="InterPro" id="IPR036388">
    <property type="entry name" value="WH-like_DNA-bd_sf"/>
</dbReference>
<dbReference type="InterPro" id="IPR007627">
    <property type="entry name" value="RNA_pol_sigma70_r2"/>
</dbReference>
<comment type="similarity">
    <text evidence="1">Belongs to the sigma-70 factor family. ECF subfamily.</text>
</comment>
<dbReference type="InterPro" id="IPR013325">
    <property type="entry name" value="RNA_pol_sigma_r2"/>
</dbReference>
<evidence type="ECO:0000259" key="5">
    <source>
        <dbReference type="Pfam" id="PF04542"/>
    </source>
</evidence>
<dbReference type="RefSeq" id="WP_074242924.1">
    <property type="nucleotide sequence ID" value="NZ_FSRA01000002.1"/>
</dbReference>
<feature type="domain" description="RNA polymerase sigma-70 region 2" evidence="5">
    <location>
        <begin position="27"/>
        <end position="92"/>
    </location>
</feature>
<evidence type="ECO:0000313" key="7">
    <source>
        <dbReference type="EMBL" id="SIO55120.1"/>
    </source>
</evidence>
<dbReference type="GO" id="GO:0016987">
    <property type="term" value="F:sigma factor activity"/>
    <property type="evidence" value="ECO:0007669"/>
    <property type="project" value="UniProtKB-KW"/>
</dbReference>
<dbReference type="GO" id="GO:0003677">
    <property type="term" value="F:DNA binding"/>
    <property type="evidence" value="ECO:0007669"/>
    <property type="project" value="InterPro"/>
</dbReference>
<evidence type="ECO:0000256" key="4">
    <source>
        <dbReference type="ARBA" id="ARBA00023163"/>
    </source>
</evidence>
<keyword evidence="4" id="KW-0804">Transcription</keyword>
<dbReference type="PANTHER" id="PTHR43133">
    <property type="entry name" value="RNA POLYMERASE ECF-TYPE SIGMA FACTO"/>
    <property type="match status" value="1"/>
</dbReference>
<sequence length="187" mass="21985">MSEKINNERELLASVARADERAFEKIVHHYYPRLLPFVINITKTKYAAEEIVQEVFLRLWQHRHEHERIYNLSSWLFTIASNLSLTYIKRAALEGKLLKLIQLSQAESTLDAEERLNWKESGLLIHEAVQRLPPQQQLIYQLSRQEGLSNPEIAERLKLSPNTVKNHLVKAIQSIRVFIRRTTTIFF</sequence>
<dbReference type="AlphaFoldDB" id="A0A1N6KEX0"/>
<dbReference type="EMBL" id="FSRA01000002">
    <property type="protein sequence ID" value="SIO55120.1"/>
    <property type="molecule type" value="Genomic_DNA"/>
</dbReference>
<organism evidence="7 8">
    <name type="scientific">Chitinophaga niabensis</name>
    <dbReference type="NCBI Taxonomy" id="536979"/>
    <lineage>
        <taxon>Bacteria</taxon>
        <taxon>Pseudomonadati</taxon>
        <taxon>Bacteroidota</taxon>
        <taxon>Chitinophagia</taxon>
        <taxon>Chitinophagales</taxon>
        <taxon>Chitinophagaceae</taxon>
        <taxon>Chitinophaga</taxon>
    </lineage>
</organism>